<evidence type="ECO:0008006" key="5">
    <source>
        <dbReference type="Google" id="ProtNLM"/>
    </source>
</evidence>
<evidence type="ECO:0000256" key="2">
    <source>
        <dbReference type="SAM" id="Phobius"/>
    </source>
</evidence>
<feature type="transmembrane region" description="Helical" evidence="2">
    <location>
        <begin position="82"/>
        <end position="102"/>
    </location>
</feature>
<dbReference type="PANTHER" id="PTHR22696:SF1">
    <property type="entry name" value="E3 UBIQUITIN-PROTEIN LIGASE RNF26"/>
    <property type="match status" value="1"/>
</dbReference>
<dbReference type="OrthoDB" id="66726at2759"/>
<dbReference type="GO" id="GO:0061630">
    <property type="term" value="F:ubiquitin protein ligase activity"/>
    <property type="evidence" value="ECO:0007669"/>
    <property type="project" value="TreeGrafter"/>
</dbReference>
<evidence type="ECO:0000313" key="4">
    <source>
        <dbReference type="Proteomes" id="UP001151516"/>
    </source>
</evidence>
<feature type="compositionally biased region" description="Acidic residues" evidence="1">
    <location>
        <begin position="547"/>
        <end position="556"/>
    </location>
</feature>
<dbReference type="GO" id="GO:0006511">
    <property type="term" value="P:ubiquitin-dependent protein catabolic process"/>
    <property type="evidence" value="ECO:0007669"/>
    <property type="project" value="TreeGrafter"/>
</dbReference>
<keyword evidence="2" id="KW-0472">Membrane</keyword>
<dbReference type="GO" id="GO:0016567">
    <property type="term" value="P:protein ubiquitination"/>
    <property type="evidence" value="ECO:0007669"/>
    <property type="project" value="TreeGrafter"/>
</dbReference>
<dbReference type="Gene3D" id="3.30.40.10">
    <property type="entry name" value="Zinc/RING finger domain, C3HC4 (zinc finger)"/>
    <property type="match status" value="1"/>
</dbReference>
<dbReference type="AlphaFoldDB" id="A0A9W8L779"/>
<feature type="compositionally biased region" description="Acidic residues" evidence="1">
    <location>
        <begin position="567"/>
        <end position="581"/>
    </location>
</feature>
<dbReference type="PANTHER" id="PTHR22696">
    <property type="entry name" value="E3 UBIQUITIN-PROTEIN LIGASE RNF26"/>
    <property type="match status" value="1"/>
</dbReference>
<comment type="caution">
    <text evidence="3">The sequence shown here is derived from an EMBL/GenBank/DDBJ whole genome shotgun (WGS) entry which is preliminary data.</text>
</comment>
<keyword evidence="2" id="KW-0812">Transmembrane</keyword>
<evidence type="ECO:0000256" key="1">
    <source>
        <dbReference type="SAM" id="MobiDB-lite"/>
    </source>
</evidence>
<feature type="region of interest" description="Disordered" evidence="1">
    <location>
        <begin position="504"/>
        <end position="583"/>
    </location>
</feature>
<evidence type="ECO:0000313" key="3">
    <source>
        <dbReference type="EMBL" id="KAJ2691038.1"/>
    </source>
</evidence>
<keyword evidence="2" id="KW-1133">Transmembrane helix</keyword>
<name>A0A9W8L779_9FUNG</name>
<dbReference type="EMBL" id="JANBTX010000004">
    <property type="protein sequence ID" value="KAJ2691038.1"/>
    <property type="molecule type" value="Genomic_DNA"/>
</dbReference>
<organism evidence="3 4">
    <name type="scientific">Coemansia spiralis</name>
    <dbReference type="NCBI Taxonomy" id="417178"/>
    <lineage>
        <taxon>Eukaryota</taxon>
        <taxon>Fungi</taxon>
        <taxon>Fungi incertae sedis</taxon>
        <taxon>Zoopagomycota</taxon>
        <taxon>Kickxellomycotina</taxon>
        <taxon>Kickxellomycetes</taxon>
        <taxon>Kickxellales</taxon>
        <taxon>Kickxellaceae</taxon>
        <taxon>Coemansia</taxon>
    </lineage>
</organism>
<accession>A0A9W8L779</accession>
<keyword evidence="4" id="KW-1185">Reference proteome</keyword>
<sequence length="734" mass="79869">MSSPDVWQQLHEFRLGGPLNQLVEFLVGLPGKWETHAAVTVQEVTLSSTTETPATVVATATTTPPSIGGQVAVTSAPEGLQLFGIFASRYFVCGLVFGYAISRIHVLVRRQRVRPVGVLARVAIHAPAHALLLRALVRICVALDGYEAPAVRWVAGPVGRVAQEAQQRWGVGPVTAAQAVWEAFFASCVFDCIDVFVARLEGSPCAPYEYIGGVVERMSLYYFYGASMRIHELALLSVVEKLMLSHVLVAVPSGWQWRLLPTAVANMLLLHHFVFSMRHFSPAPQSMYPFVQVLSMALLAVSLAIVMVTVAVRWLAITVDRLGISSRPKRHASAHPVAVYRNGEFQGVADDAEDDALYELDQNTCLPLTPDLRRDFSVEILDMASTCLKQHSSNIRSGGFTRVCGAMRRPRTTALDEYIDGVLQPSSRIGSDGVVALQPTKSARGMAVYIEDEPGIADMVPASSMDLATFLQDTRIDSICKLSTGLWALLVALFLYATKTKRGPPRLPRALPPRRNQQLRPRVTHASDSAPENGGGSGIRGYASSENDSDDEEDCDYVCVTSANSDSSEDEDSVEDEDSEGGGELVSETAALVSEILSGDIQPAGGSNDILASAVAFIAHSVYGTESMAMTRAMYARHISRSEQIPQLLPFSRTDTESLAALIRSKRLADTNEAESEDGVFCVVCWKSPRCVMLRPCRCLCLCNECRSALALRNFDHCPCCRCSVIGYSRVYAV</sequence>
<dbReference type="Proteomes" id="UP001151516">
    <property type="component" value="Unassembled WGS sequence"/>
</dbReference>
<reference evidence="3" key="1">
    <citation type="submission" date="2022-07" db="EMBL/GenBank/DDBJ databases">
        <title>Phylogenomic reconstructions and comparative analyses of Kickxellomycotina fungi.</title>
        <authorList>
            <person name="Reynolds N.K."/>
            <person name="Stajich J.E."/>
            <person name="Barry K."/>
            <person name="Grigoriev I.V."/>
            <person name="Crous P."/>
            <person name="Smith M.E."/>
        </authorList>
    </citation>
    <scope>NUCLEOTIDE SEQUENCE</scope>
    <source>
        <strain evidence="3">CBS 109367</strain>
    </source>
</reference>
<dbReference type="InterPro" id="IPR013083">
    <property type="entry name" value="Znf_RING/FYVE/PHD"/>
</dbReference>
<dbReference type="Pfam" id="PF13920">
    <property type="entry name" value="zf-C3HC4_3"/>
    <property type="match status" value="1"/>
</dbReference>
<gene>
    <name evidence="3" type="ORF">IWW39_000246</name>
</gene>
<proteinExistence type="predicted"/>
<feature type="transmembrane region" description="Helical" evidence="2">
    <location>
        <begin position="287"/>
        <end position="316"/>
    </location>
</feature>
<protein>
    <recommendedName>
        <fullName evidence="5">RING-type domain-containing protein</fullName>
    </recommendedName>
</protein>